<dbReference type="KEGG" id="ifn:GM661_10520"/>
<feature type="transmembrane region" description="Helical" evidence="6">
    <location>
        <begin position="40"/>
        <end position="60"/>
    </location>
</feature>
<organism evidence="7 8">
    <name type="scientific">Iocasia fonsfrigidae</name>
    <dbReference type="NCBI Taxonomy" id="2682810"/>
    <lineage>
        <taxon>Bacteria</taxon>
        <taxon>Bacillati</taxon>
        <taxon>Bacillota</taxon>
        <taxon>Clostridia</taxon>
        <taxon>Halanaerobiales</taxon>
        <taxon>Halanaerobiaceae</taxon>
        <taxon>Iocasia</taxon>
    </lineage>
</organism>
<dbReference type="RefSeq" id="WP_230866809.1">
    <property type="nucleotide sequence ID" value="NZ_CP046640.1"/>
</dbReference>
<evidence type="ECO:0000256" key="2">
    <source>
        <dbReference type="ARBA" id="ARBA00009142"/>
    </source>
</evidence>
<dbReference type="PANTHER" id="PTHR43701:SF12">
    <property type="entry name" value="MEMBRANE TRANSPORTER PROTEIN YTNM-RELATED"/>
    <property type="match status" value="1"/>
</dbReference>
<accession>A0A8A7KJT0</accession>
<dbReference type="Pfam" id="PF01925">
    <property type="entry name" value="TauE"/>
    <property type="match status" value="1"/>
</dbReference>
<dbReference type="InterPro" id="IPR051598">
    <property type="entry name" value="TSUP/Inactive_protease-like"/>
</dbReference>
<feature type="transmembrane region" description="Helical" evidence="6">
    <location>
        <begin position="200"/>
        <end position="222"/>
    </location>
</feature>
<reference evidence="7" key="1">
    <citation type="submission" date="2019-12" db="EMBL/GenBank/DDBJ databases">
        <authorList>
            <person name="zhang j."/>
            <person name="sun C.M."/>
        </authorList>
    </citation>
    <scope>NUCLEOTIDE SEQUENCE</scope>
    <source>
        <strain evidence="7">NS-1</strain>
    </source>
</reference>
<evidence type="ECO:0000256" key="1">
    <source>
        <dbReference type="ARBA" id="ARBA00004141"/>
    </source>
</evidence>
<protein>
    <recommendedName>
        <fullName evidence="6">Probable membrane transporter protein</fullName>
    </recommendedName>
</protein>
<dbReference type="Proteomes" id="UP000665020">
    <property type="component" value="Chromosome"/>
</dbReference>
<dbReference type="GO" id="GO:0005886">
    <property type="term" value="C:plasma membrane"/>
    <property type="evidence" value="ECO:0007669"/>
    <property type="project" value="UniProtKB-SubCell"/>
</dbReference>
<feature type="transmembrane region" description="Helical" evidence="6">
    <location>
        <begin position="259"/>
        <end position="277"/>
    </location>
</feature>
<keyword evidence="8" id="KW-1185">Reference proteome</keyword>
<evidence type="ECO:0000256" key="6">
    <source>
        <dbReference type="RuleBase" id="RU363041"/>
    </source>
</evidence>
<dbReference type="InterPro" id="IPR002781">
    <property type="entry name" value="TM_pro_TauE-like"/>
</dbReference>
<keyword evidence="6" id="KW-1003">Cell membrane</keyword>
<evidence type="ECO:0000256" key="4">
    <source>
        <dbReference type="ARBA" id="ARBA00022989"/>
    </source>
</evidence>
<feature type="transmembrane region" description="Helical" evidence="6">
    <location>
        <begin position="229"/>
        <end position="247"/>
    </location>
</feature>
<keyword evidence="5 6" id="KW-0472">Membrane</keyword>
<dbReference type="PANTHER" id="PTHR43701">
    <property type="entry name" value="MEMBRANE TRANSPORTER PROTEIN MJ0441-RELATED"/>
    <property type="match status" value="1"/>
</dbReference>
<feature type="transmembrane region" description="Helical" evidence="6">
    <location>
        <begin position="81"/>
        <end position="102"/>
    </location>
</feature>
<name>A0A8A7KJT0_9FIRM</name>
<comment type="subcellular location">
    <subcellularLocation>
        <location evidence="6">Cell membrane</location>
        <topology evidence="6">Multi-pass membrane protein</topology>
    </subcellularLocation>
    <subcellularLocation>
        <location evidence="1">Membrane</location>
        <topology evidence="1">Multi-pass membrane protein</topology>
    </subcellularLocation>
</comment>
<dbReference type="AlphaFoldDB" id="A0A8A7KJT0"/>
<evidence type="ECO:0000313" key="7">
    <source>
        <dbReference type="EMBL" id="QTL98374.1"/>
    </source>
</evidence>
<dbReference type="EMBL" id="CP046640">
    <property type="protein sequence ID" value="QTL98374.1"/>
    <property type="molecule type" value="Genomic_DNA"/>
</dbReference>
<feature type="transmembrane region" description="Helical" evidence="6">
    <location>
        <begin position="172"/>
        <end position="194"/>
    </location>
</feature>
<feature type="transmembrane region" description="Helical" evidence="6">
    <location>
        <begin position="108"/>
        <end position="125"/>
    </location>
</feature>
<sequence>MANYFLIGLVAFLCESIDSSLGMGYGTLLTPILLFMGYEPLQIVPLILLSEFITGILSAFMHHKIGNVNLQLGSKGFRIALILAVCSIIGTVIAAFCALSINPRIIKGYIAFLLMLIGVLAYICSHKQGDFSWSKIFILGIIASFNKGLSGGGYGPLVTGGQLVSGLDSKKAVGITSLSEGLTCLIGIIAYFTLDAKDLDWLLGTALIIGALLSIPISVNIVKKIKETYFKKIISGSVLLLGLFTFIKTFNHLISYQNLPIIIASIIITIPFAYYFGQKNILNSKQIYHDN</sequence>
<keyword evidence="3 6" id="KW-0812">Transmembrane</keyword>
<comment type="similarity">
    <text evidence="2 6">Belongs to the 4-toluene sulfonate uptake permease (TSUP) (TC 2.A.102) family.</text>
</comment>
<evidence type="ECO:0000256" key="3">
    <source>
        <dbReference type="ARBA" id="ARBA00022692"/>
    </source>
</evidence>
<proteinExistence type="inferred from homology"/>
<gene>
    <name evidence="7" type="ORF">GM661_10520</name>
</gene>
<keyword evidence="4 6" id="KW-1133">Transmembrane helix</keyword>
<evidence type="ECO:0000313" key="8">
    <source>
        <dbReference type="Proteomes" id="UP000665020"/>
    </source>
</evidence>
<evidence type="ECO:0000256" key="5">
    <source>
        <dbReference type="ARBA" id="ARBA00023136"/>
    </source>
</evidence>